<evidence type="ECO:0000313" key="6">
    <source>
        <dbReference type="Proteomes" id="UP000297703"/>
    </source>
</evidence>
<evidence type="ECO:0000256" key="1">
    <source>
        <dbReference type="ARBA" id="ARBA00022859"/>
    </source>
</evidence>
<dbReference type="GO" id="GO:0002250">
    <property type="term" value="P:adaptive immune response"/>
    <property type="evidence" value="ECO:0007669"/>
    <property type="project" value="UniProtKB-KW"/>
</dbReference>
<dbReference type="SUPFAM" id="SSF48726">
    <property type="entry name" value="Immunoglobulin"/>
    <property type="match status" value="1"/>
</dbReference>
<name>A0A4D9DNX5_9SAUR</name>
<sequence>MLDREGGWVAAITLTQPSSAQAQPGISITLDCVVSGYNVNDRHMQWLRLPQGKNLVQMASFRPGYPIYIADEFKGRVTPSTSGATGKLTIDSLTAADTATYYCATDAP</sequence>
<dbReference type="Gene3D" id="2.60.40.10">
    <property type="entry name" value="Immunoglobulins"/>
    <property type="match status" value="1"/>
</dbReference>
<evidence type="ECO:0000256" key="3">
    <source>
        <dbReference type="ARBA" id="ARBA00043265"/>
    </source>
</evidence>
<dbReference type="EMBL" id="QXTE01000368">
    <property type="protein sequence ID" value="TFJ98768.1"/>
    <property type="molecule type" value="Genomic_DNA"/>
</dbReference>
<comment type="caution">
    <text evidence="5">The sequence shown here is derived from an EMBL/GenBank/DDBJ whole genome shotgun (WGS) entry which is preliminary data.</text>
</comment>
<dbReference type="PROSITE" id="PS50835">
    <property type="entry name" value="IG_LIKE"/>
    <property type="match status" value="1"/>
</dbReference>
<keyword evidence="1" id="KW-0391">Immunity</keyword>
<dbReference type="PANTHER" id="PTHR23266">
    <property type="entry name" value="IMMUNOGLOBULIN HEAVY CHAIN"/>
    <property type="match status" value="1"/>
</dbReference>
<reference evidence="5 6" key="2">
    <citation type="submission" date="2019-04" db="EMBL/GenBank/DDBJ databases">
        <title>The genome sequence of big-headed turtle.</title>
        <authorList>
            <person name="Gong S."/>
        </authorList>
    </citation>
    <scope>NUCLEOTIDE SEQUENCE [LARGE SCALE GENOMIC DNA]</scope>
    <source>
        <strain evidence="5">DO16091913</strain>
        <tissue evidence="5">Muscle</tissue>
    </source>
</reference>
<keyword evidence="6" id="KW-1185">Reference proteome</keyword>
<protein>
    <submittedName>
        <fullName evidence="5">IgW heavy chain V region W26</fullName>
    </submittedName>
</protein>
<dbReference type="InterPro" id="IPR036179">
    <property type="entry name" value="Ig-like_dom_sf"/>
</dbReference>
<dbReference type="InterPro" id="IPR013783">
    <property type="entry name" value="Ig-like_fold"/>
</dbReference>
<dbReference type="InterPro" id="IPR013106">
    <property type="entry name" value="Ig_V-set"/>
</dbReference>
<dbReference type="OrthoDB" id="9905174at2759"/>
<feature type="domain" description="Ig-like" evidence="4">
    <location>
        <begin position="10"/>
        <end position="108"/>
    </location>
</feature>
<evidence type="ECO:0000259" key="4">
    <source>
        <dbReference type="PROSITE" id="PS50835"/>
    </source>
</evidence>
<dbReference type="SMART" id="SM00406">
    <property type="entry name" value="IGv"/>
    <property type="match status" value="1"/>
</dbReference>
<dbReference type="Pfam" id="PF07686">
    <property type="entry name" value="V-set"/>
    <property type="match status" value="1"/>
</dbReference>
<dbReference type="GO" id="GO:0019814">
    <property type="term" value="C:immunoglobulin complex"/>
    <property type="evidence" value="ECO:0007669"/>
    <property type="project" value="UniProtKB-KW"/>
</dbReference>
<evidence type="ECO:0000256" key="2">
    <source>
        <dbReference type="ARBA" id="ARBA00023130"/>
    </source>
</evidence>
<gene>
    <name evidence="5" type="ORF">DR999_PMT19269</name>
</gene>
<dbReference type="InterPro" id="IPR050199">
    <property type="entry name" value="IgHV"/>
</dbReference>
<dbReference type="Proteomes" id="UP000297703">
    <property type="component" value="Unassembled WGS sequence"/>
</dbReference>
<keyword evidence="3" id="KW-1280">Immunoglobulin</keyword>
<accession>A0A4D9DNX5</accession>
<reference evidence="5 6" key="1">
    <citation type="submission" date="2019-04" db="EMBL/GenBank/DDBJ databases">
        <title>Draft genome of the big-headed turtle Platysternon megacephalum.</title>
        <authorList>
            <person name="Gong S."/>
        </authorList>
    </citation>
    <scope>NUCLEOTIDE SEQUENCE [LARGE SCALE GENOMIC DNA]</scope>
    <source>
        <strain evidence="5">DO16091913</strain>
        <tissue evidence="5">Muscle</tissue>
    </source>
</reference>
<organism evidence="5 6">
    <name type="scientific">Platysternon megacephalum</name>
    <name type="common">big-headed turtle</name>
    <dbReference type="NCBI Taxonomy" id="55544"/>
    <lineage>
        <taxon>Eukaryota</taxon>
        <taxon>Metazoa</taxon>
        <taxon>Chordata</taxon>
        <taxon>Craniata</taxon>
        <taxon>Vertebrata</taxon>
        <taxon>Euteleostomi</taxon>
        <taxon>Archelosauria</taxon>
        <taxon>Testudinata</taxon>
        <taxon>Testudines</taxon>
        <taxon>Cryptodira</taxon>
        <taxon>Durocryptodira</taxon>
        <taxon>Testudinoidea</taxon>
        <taxon>Platysternidae</taxon>
        <taxon>Platysternon</taxon>
    </lineage>
</organism>
<proteinExistence type="predicted"/>
<dbReference type="GO" id="GO:0005576">
    <property type="term" value="C:extracellular region"/>
    <property type="evidence" value="ECO:0007669"/>
    <property type="project" value="UniProtKB-ARBA"/>
</dbReference>
<keyword evidence="2" id="KW-1064">Adaptive immunity</keyword>
<dbReference type="AlphaFoldDB" id="A0A4D9DNX5"/>
<evidence type="ECO:0000313" key="5">
    <source>
        <dbReference type="EMBL" id="TFJ98768.1"/>
    </source>
</evidence>
<dbReference type="InterPro" id="IPR007110">
    <property type="entry name" value="Ig-like_dom"/>
</dbReference>